<organism evidence="1 2">
    <name type="scientific">Acinetobacter johnsonii</name>
    <dbReference type="NCBI Taxonomy" id="40214"/>
    <lineage>
        <taxon>Bacteria</taxon>
        <taxon>Pseudomonadati</taxon>
        <taxon>Pseudomonadota</taxon>
        <taxon>Gammaproteobacteria</taxon>
        <taxon>Moraxellales</taxon>
        <taxon>Moraxellaceae</taxon>
        <taxon>Acinetobacter</taxon>
    </lineage>
</organism>
<dbReference type="Pfam" id="PF06528">
    <property type="entry name" value="Phage_P2_GpE"/>
    <property type="match status" value="1"/>
</dbReference>
<comment type="caution">
    <text evidence="1">The sequence shown here is derived from an EMBL/GenBank/DDBJ whole genome shotgun (WGS) entry which is preliminary data.</text>
</comment>
<name>A0A2W5RPF9_ACIJO</name>
<dbReference type="AlphaFoldDB" id="A0A2W5RPF9"/>
<reference evidence="1 2" key="1">
    <citation type="submission" date="2017-11" db="EMBL/GenBank/DDBJ databases">
        <title>Infants hospitalized years apart are colonized by the same room-sourced microbial strains.</title>
        <authorList>
            <person name="Brooks B."/>
            <person name="Olm M.R."/>
            <person name="Firek B.A."/>
            <person name="Baker R."/>
            <person name="Thomas B.C."/>
            <person name="Morowitz M.J."/>
            <person name="Banfield J.F."/>
        </authorList>
    </citation>
    <scope>NUCLEOTIDE SEQUENCE [LARGE SCALE GENOMIC DNA]</scope>
    <source>
        <strain evidence="1">S2_003_000_R3_20</strain>
    </source>
</reference>
<dbReference type="Proteomes" id="UP000249282">
    <property type="component" value="Unassembled WGS sequence"/>
</dbReference>
<protein>
    <submittedName>
        <fullName evidence="1">GpE family phage tail protein</fullName>
    </submittedName>
</protein>
<evidence type="ECO:0000313" key="2">
    <source>
        <dbReference type="Proteomes" id="UP000249282"/>
    </source>
</evidence>
<gene>
    <name evidence="1" type="ORF">DI542_05530</name>
</gene>
<evidence type="ECO:0000313" key="1">
    <source>
        <dbReference type="EMBL" id="PZQ92321.1"/>
    </source>
</evidence>
<dbReference type="InterPro" id="IPR009493">
    <property type="entry name" value="P2_GpE"/>
</dbReference>
<dbReference type="EMBL" id="QFQJ01000020">
    <property type="protein sequence ID" value="PZQ92321.1"/>
    <property type="molecule type" value="Genomic_DNA"/>
</dbReference>
<sequence>MADLAVVFHWTPDVCDDYELNELMEWHERARARWETESK</sequence>
<proteinExistence type="predicted"/>
<accession>A0A2W5RPF9</accession>